<keyword evidence="1" id="KW-0813">Transport</keyword>
<dbReference type="Proteomes" id="UP000710432">
    <property type="component" value="Unassembled WGS sequence"/>
</dbReference>
<dbReference type="FunFam" id="2.30.29.30:FF:000074">
    <property type="entry name" value="Oxysterol-binding protein"/>
    <property type="match status" value="1"/>
</dbReference>
<evidence type="ECO:0000256" key="2">
    <source>
        <dbReference type="ARBA" id="ARBA00023055"/>
    </source>
</evidence>
<comment type="caution">
    <text evidence="6">The sequence shown here is derived from an EMBL/GenBank/DDBJ whole genome shotgun (WGS) entry which is preliminary data.</text>
</comment>
<gene>
    <name evidence="6" type="ORF">LTLLF_127425</name>
</gene>
<keyword evidence="3" id="KW-0446">Lipid-binding</keyword>
<dbReference type="Pfam" id="PF00169">
    <property type="entry name" value="PH"/>
    <property type="match status" value="1"/>
</dbReference>
<feature type="compositionally biased region" description="Low complexity" evidence="4">
    <location>
        <begin position="158"/>
        <end position="167"/>
    </location>
</feature>
<dbReference type="PROSITE" id="PS50003">
    <property type="entry name" value="PH_DOMAIN"/>
    <property type="match status" value="1"/>
</dbReference>
<dbReference type="SMART" id="SM00233">
    <property type="entry name" value="PH"/>
    <property type="match status" value="1"/>
</dbReference>
<evidence type="ECO:0000256" key="4">
    <source>
        <dbReference type="SAM" id="MobiDB-lite"/>
    </source>
</evidence>
<feature type="domain" description="PH" evidence="5">
    <location>
        <begin position="176"/>
        <end position="268"/>
    </location>
</feature>
<reference evidence="6" key="1">
    <citation type="submission" date="2020-03" db="EMBL/GenBank/DDBJ databases">
        <title>Studies in the Genomics of Life Span.</title>
        <authorList>
            <person name="Glass D."/>
        </authorList>
    </citation>
    <scope>NUCLEOTIDE SEQUENCE</scope>
    <source>
        <strain evidence="6">LTLLF</strain>
        <tissue evidence="6">Muscle</tissue>
    </source>
</reference>
<dbReference type="GO" id="GO:0005886">
    <property type="term" value="C:plasma membrane"/>
    <property type="evidence" value="ECO:0007669"/>
    <property type="project" value="TreeGrafter"/>
</dbReference>
<keyword evidence="2" id="KW-0445">Lipid transport</keyword>
<dbReference type="SUPFAM" id="SSF50729">
    <property type="entry name" value="PH domain-like"/>
    <property type="match status" value="1"/>
</dbReference>
<evidence type="ECO:0000313" key="6">
    <source>
        <dbReference type="EMBL" id="KAH0515814.1"/>
    </source>
</evidence>
<accession>A0A8J6L0V9</accession>
<organism evidence="6 7">
    <name type="scientific">Microtus ochrogaster</name>
    <name type="common">Prairie vole</name>
    <dbReference type="NCBI Taxonomy" id="79684"/>
    <lineage>
        <taxon>Eukaryota</taxon>
        <taxon>Metazoa</taxon>
        <taxon>Chordata</taxon>
        <taxon>Craniata</taxon>
        <taxon>Vertebrata</taxon>
        <taxon>Euteleostomi</taxon>
        <taxon>Mammalia</taxon>
        <taxon>Eutheria</taxon>
        <taxon>Euarchontoglires</taxon>
        <taxon>Glires</taxon>
        <taxon>Rodentia</taxon>
        <taxon>Myomorpha</taxon>
        <taxon>Muroidea</taxon>
        <taxon>Cricetidae</taxon>
        <taxon>Arvicolinae</taxon>
        <taxon>Microtus</taxon>
    </lineage>
</organism>
<evidence type="ECO:0000313" key="7">
    <source>
        <dbReference type="Proteomes" id="UP000710432"/>
    </source>
</evidence>
<dbReference type="Gene3D" id="2.30.29.30">
    <property type="entry name" value="Pleckstrin-homology domain (PH domain)/Phosphotyrosine-binding domain (PTB)"/>
    <property type="match status" value="1"/>
</dbReference>
<sequence>MGKAAAPSRGGGCAGRSRGLSSLFTVVPCLSCHTAAPGMNSSTSGSGPEPKPQLQPVQAPERELLSEQVCKPVFEPVPRSEPGPQTTSVPGPSGAGQESEPQGLWPESEAGPRVGAFPKTPPEQLPLGSTMGVVPLAKPESRSVTKPQALQRPGQAKTSVGSPVSGTSVPMVSPPLDSYKGWLLKWTNYLKGYQRRWFVLGNGLLSYYRNQGEMAHTCRGTINLASAHIDTEDSCGILLCNGARTYHLKAGSEVDRQQWITVLELAKAKAIRVMKTQSAYSDIITQCQNLLTSQILPLERQDRQLSRAECGWLVAPRAYPTEHLGSPSAYHPKMEIL</sequence>
<name>A0A8J6L0V9_MICOH</name>
<dbReference type="InterPro" id="IPR001849">
    <property type="entry name" value="PH_domain"/>
</dbReference>
<dbReference type="GO" id="GO:0006869">
    <property type="term" value="P:lipid transport"/>
    <property type="evidence" value="ECO:0007669"/>
    <property type="project" value="UniProtKB-KW"/>
</dbReference>
<dbReference type="PANTHER" id="PTHR10972">
    <property type="entry name" value="OXYSTEROL-BINDING PROTEIN-RELATED"/>
    <property type="match status" value="1"/>
</dbReference>
<dbReference type="PANTHER" id="PTHR10972:SF194">
    <property type="entry name" value="OXYSTEROL-BINDING PROTEIN 2"/>
    <property type="match status" value="1"/>
</dbReference>
<dbReference type="GO" id="GO:0097038">
    <property type="term" value="C:perinuclear endoplasmic reticulum"/>
    <property type="evidence" value="ECO:0007669"/>
    <property type="project" value="TreeGrafter"/>
</dbReference>
<dbReference type="InterPro" id="IPR000648">
    <property type="entry name" value="Oxysterol-bd"/>
</dbReference>
<evidence type="ECO:0000259" key="5">
    <source>
        <dbReference type="PROSITE" id="PS50003"/>
    </source>
</evidence>
<evidence type="ECO:0000256" key="3">
    <source>
        <dbReference type="ARBA" id="ARBA00023121"/>
    </source>
</evidence>
<dbReference type="CDD" id="cd13284">
    <property type="entry name" value="PH_OSBP_ORP4"/>
    <property type="match status" value="1"/>
</dbReference>
<dbReference type="EMBL" id="JAATJU010020800">
    <property type="protein sequence ID" value="KAH0515814.1"/>
    <property type="molecule type" value="Genomic_DNA"/>
</dbReference>
<feature type="region of interest" description="Disordered" evidence="4">
    <location>
        <begin position="34"/>
        <end position="167"/>
    </location>
</feature>
<dbReference type="GO" id="GO:0015485">
    <property type="term" value="F:cholesterol binding"/>
    <property type="evidence" value="ECO:0007669"/>
    <property type="project" value="TreeGrafter"/>
</dbReference>
<evidence type="ECO:0000256" key="1">
    <source>
        <dbReference type="ARBA" id="ARBA00022448"/>
    </source>
</evidence>
<proteinExistence type="predicted"/>
<dbReference type="GO" id="GO:0005829">
    <property type="term" value="C:cytosol"/>
    <property type="evidence" value="ECO:0007669"/>
    <property type="project" value="TreeGrafter"/>
</dbReference>
<dbReference type="InterPro" id="IPR011993">
    <property type="entry name" value="PH-like_dom_sf"/>
</dbReference>
<dbReference type="AlphaFoldDB" id="A0A8J6L0V9"/>
<protein>
    <submittedName>
        <fullName evidence="6">Oxysterol-binding protein 2</fullName>
    </submittedName>
</protein>